<keyword evidence="6 10" id="KW-0863">Zinc-finger</keyword>
<dbReference type="Pfam" id="PF02225">
    <property type="entry name" value="PA"/>
    <property type="match status" value="1"/>
</dbReference>
<evidence type="ECO:0000256" key="2">
    <source>
        <dbReference type="ARBA" id="ARBA00004167"/>
    </source>
</evidence>
<feature type="compositionally biased region" description="Polar residues" evidence="11">
    <location>
        <begin position="208"/>
        <end position="217"/>
    </location>
</feature>
<evidence type="ECO:0000256" key="1">
    <source>
        <dbReference type="ARBA" id="ARBA00000900"/>
    </source>
</evidence>
<dbReference type="SUPFAM" id="SSF57850">
    <property type="entry name" value="RING/U-box"/>
    <property type="match status" value="1"/>
</dbReference>
<dbReference type="PANTHER" id="PTHR47168">
    <property type="entry name" value="RING ZINC FINGER DOMAIN SUPERFAMILY PROTEIN-RELATED"/>
    <property type="match status" value="1"/>
</dbReference>
<feature type="region of interest" description="Disordered" evidence="11">
    <location>
        <begin position="416"/>
        <end position="436"/>
    </location>
</feature>
<evidence type="ECO:0000256" key="5">
    <source>
        <dbReference type="ARBA" id="ARBA00022723"/>
    </source>
</evidence>
<dbReference type="PANTHER" id="PTHR47168:SF1">
    <property type="entry name" value="OS02G0798600 PROTEIN"/>
    <property type="match status" value="1"/>
</dbReference>
<keyword evidence="4 14" id="KW-0812">Transmembrane</keyword>
<dbReference type="SUPFAM" id="SSF52025">
    <property type="entry name" value="PA domain"/>
    <property type="match status" value="1"/>
</dbReference>
<evidence type="ECO:0000256" key="8">
    <source>
        <dbReference type="ARBA" id="ARBA00022989"/>
    </source>
</evidence>
<accession>A0ABM0K2Y9</accession>
<dbReference type="InterPro" id="IPR003137">
    <property type="entry name" value="PA_domain"/>
</dbReference>
<dbReference type="InterPro" id="IPR001841">
    <property type="entry name" value="Znf_RING"/>
</dbReference>
<evidence type="ECO:0000259" key="12">
    <source>
        <dbReference type="PROSITE" id="PS50089"/>
    </source>
</evidence>
<feature type="region of interest" description="Disordered" evidence="11">
    <location>
        <begin position="208"/>
        <end position="229"/>
    </location>
</feature>
<reference evidence="14" key="1">
    <citation type="submission" date="2025-08" db="UniProtKB">
        <authorList>
            <consortium name="RefSeq"/>
        </authorList>
    </citation>
    <scope>IDENTIFICATION</scope>
</reference>
<dbReference type="InterPro" id="IPR046450">
    <property type="entry name" value="PA_dom_sf"/>
</dbReference>
<dbReference type="Gene3D" id="3.50.30.30">
    <property type="match status" value="1"/>
</dbReference>
<dbReference type="SMART" id="SM00184">
    <property type="entry name" value="RING"/>
    <property type="match status" value="1"/>
</dbReference>
<keyword evidence="9" id="KW-0472">Membrane</keyword>
<keyword evidence="13" id="KW-1185">Reference proteome</keyword>
<evidence type="ECO:0000256" key="11">
    <source>
        <dbReference type="SAM" id="MobiDB-lite"/>
    </source>
</evidence>
<comment type="subcellular location">
    <subcellularLocation>
        <location evidence="2">Membrane</location>
        <topology evidence="2">Single-pass membrane protein</topology>
    </subcellularLocation>
</comment>
<evidence type="ECO:0000256" key="4">
    <source>
        <dbReference type="ARBA" id="ARBA00022692"/>
    </source>
</evidence>
<keyword evidence="5" id="KW-0479">Metal-binding</keyword>
<dbReference type="PROSITE" id="PS50089">
    <property type="entry name" value="ZF_RING_2"/>
    <property type="match status" value="1"/>
</dbReference>
<dbReference type="GeneID" id="101856461"/>
<feature type="region of interest" description="Disordered" evidence="11">
    <location>
        <begin position="579"/>
        <end position="602"/>
    </location>
</feature>
<feature type="compositionally biased region" description="Low complexity" evidence="11">
    <location>
        <begin position="593"/>
        <end position="602"/>
    </location>
</feature>
<feature type="domain" description="RING-type" evidence="12">
    <location>
        <begin position="295"/>
        <end position="337"/>
    </location>
</feature>
<dbReference type="Gene3D" id="3.30.40.10">
    <property type="entry name" value="Zinc/RING finger domain, C3HC4 (zinc finger)"/>
    <property type="match status" value="1"/>
</dbReference>
<dbReference type="InterPro" id="IPR013083">
    <property type="entry name" value="Znf_RING/FYVE/PHD"/>
</dbReference>
<keyword evidence="7" id="KW-0862">Zinc</keyword>
<evidence type="ECO:0000256" key="3">
    <source>
        <dbReference type="ARBA" id="ARBA00012483"/>
    </source>
</evidence>
<evidence type="ECO:0000256" key="9">
    <source>
        <dbReference type="ARBA" id="ARBA00023136"/>
    </source>
</evidence>
<protein>
    <recommendedName>
        <fullName evidence="3">RING-type E3 ubiquitin transferase</fullName>
        <ecNumber evidence="3">2.3.2.27</ecNumber>
    </recommendedName>
</protein>
<dbReference type="InterPro" id="IPR051653">
    <property type="entry name" value="E3_ligase_sorting_rcpt"/>
</dbReference>
<evidence type="ECO:0000313" key="13">
    <source>
        <dbReference type="Proteomes" id="UP000694888"/>
    </source>
</evidence>
<evidence type="ECO:0000256" key="10">
    <source>
        <dbReference type="PROSITE-ProRule" id="PRU00175"/>
    </source>
</evidence>
<comment type="catalytic activity">
    <reaction evidence="1">
        <text>S-ubiquitinyl-[E2 ubiquitin-conjugating enzyme]-L-cysteine + [acceptor protein]-L-lysine = [E2 ubiquitin-conjugating enzyme]-L-cysteine + N(6)-ubiquitinyl-[acceptor protein]-L-lysine.</text>
        <dbReference type="EC" id="2.3.2.27"/>
    </reaction>
</comment>
<evidence type="ECO:0000313" key="14">
    <source>
        <dbReference type="RefSeq" id="XP_005107552.1"/>
    </source>
</evidence>
<dbReference type="EC" id="2.3.2.27" evidence="3"/>
<sequence length="691" mass="74777">MRNIDLCYSLLTCALRAGLCMLPLLRYCMVLPLLLDGASLLARGTSMKTVIQTVFLPGDCNCSEHEVLDGWNRSQTFDALTAHFGPHPSEQILGFAIPVFPHDACGQVGHAPGLNETNFSQIAVVSRGNCSFETKVLNAERAGFQAAIVYGLRGDDKLVEMENSSASVTVSIPSYFVNYTSGVLLSTFYQNMSRSPLLSILGQTTSNMHPTTSNTGAGQEGHGHGKKGDQEEVDSFGEHYFHICIYIWVCVVVSSLIALSVKWGCCGRSLTRWEVKRLPMKRFQRTDGDDCQDKCPICHEEFHEGRFIRQLPCNHCYHSYCVDRWLIKMSNRCPLCKQQVSISLFCPWNKQRRKKEVHSQITSEADAEAAMDDSPPLPPLATLTPSSWYGEAIMSAPSKLIIMRPGKPTRVIDLQERGRANDEQDVPPTRSDLTPGHIETSGIVESNCTCDPRVLSTCSIADVENVSLRNSRTPECVVSVGLESDDVFGGPCELPRSSSASSSRSCSVSSDQPLLFHSSSGEPRVVRELECCCGGADPAWADRQMRSAPEGSTTGGCVVCQACDAAGHNDSCWESGLDDDDNERKSGGVPTASSSLFSSDSNNSVDVTVDISSASSSVVSCSVVSALRPAASNEPSAGDDIISGVPLYAAANVVVVDRPRELPQKVLNAWDINEVLGGSSCTASSLHLVEH</sequence>
<evidence type="ECO:0000256" key="6">
    <source>
        <dbReference type="ARBA" id="ARBA00022771"/>
    </source>
</evidence>
<name>A0ABM0K2Y9_APLCA</name>
<organism evidence="13 14">
    <name type="scientific">Aplysia californica</name>
    <name type="common">California sea hare</name>
    <dbReference type="NCBI Taxonomy" id="6500"/>
    <lineage>
        <taxon>Eukaryota</taxon>
        <taxon>Metazoa</taxon>
        <taxon>Spiralia</taxon>
        <taxon>Lophotrochozoa</taxon>
        <taxon>Mollusca</taxon>
        <taxon>Gastropoda</taxon>
        <taxon>Heterobranchia</taxon>
        <taxon>Euthyneura</taxon>
        <taxon>Tectipleura</taxon>
        <taxon>Aplysiida</taxon>
        <taxon>Aplysioidea</taxon>
        <taxon>Aplysiidae</taxon>
        <taxon>Aplysia</taxon>
    </lineage>
</organism>
<dbReference type="Pfam" id="PF13639">
    <property type="entry name" value="zf-RING_2"/>
    <property type="match status" value="1"/>
</dbReference>
<gene>
    <name evidence="14" type="primary">LOC101856461</name>
</gene>
<dbReference type="RefSeq" id="XP_005107552.1">
    <property type="nucleotide sequence ID" value="XM_005107495.3"/>
</dbReference>
<evidence type="ECO:0000256" key="7">
    <source>
        <dbReference type="ARBA" id="ARBA00022833"/>
    </source>
</evidence>
<keyword evidence="14" id="KW-0675">Receptor</keyword>
<feature type="region of interest" description="Disordered" evidence="11">
    <location>
        <begin position="359"/>
        <end position="378"/>
    </location>
</feature>
<dbReference type="Proteomes" id="UP000694888">
    <property type="component" value="Unplaced"/>
</dbReference>
<proteinExistence type="predicted"/>
<keyword evidence="8" id="KW-1133">Transmembrane helix</keyword>